<keyword evidence="2" id="KW-1133">Transmembrane helix</keyword>
<feature type="compositionally biased region" description="Basic and acidic residues" evidence="1">
    <location>
        <begin position="259"/>
        <end position="279"/>
    </location>
</feature>
<dbReference type="SUPFAM" id="SSF48452">
    <property type="entry name" value="TPR-like"/>
    <property type="match status" value="1"/>
</dbReference>
<dbReference type="RefSeq" id="WP_147184351.1">
    <property type="nucleotide sequence ID" value="NZ_CP042382.1"/>
</dbReference>
<sequence length="1266" mass="142788">MTSLSERLLSPWILYSLAIGLVLALLAVFPAQRLLNMDDPERSGDQNAALLYAQASLRSAPHRLDYRLRLAKLQLEVGEIDAAGETLEPVANDPSLDAQWWLLEYQWRRYIEAFGSNELEDIKNELITRMDRYIAAVRKTASESRITPNSKRIETLALHWLALNRPDRAASSYEILARYDVQNRFRWYSEAGRYWLQAGDPGQAAEAWHQAWHSSESVMQAVKPSDPAQAGYRIQHSEKPLAAGWLDWLVPSAQAQEAQQDRERPNDRQKTGDSRREAARQSLLAAQQSGDAALALEYVKEYLEAYPNDPELLDIAVKIYLAENQPAQALDVSRRLVKMTPEDSQLLSRHAAIAIAADKPAVAIDTLKTLRRMEPDNLEHLENLYHAYRWSGKPEQALDVLIDWAKRGENPDREREIVKLSRDLYDRQTALEALQRLQEQDAMNLEDRGQLVDLLDQLGKPDEAIAQLREWRQAGFDDWNLSARLATLLEQVGELDEAAEVWAALAKQQKGEDPSAAREQSRLLVRLWNLKDAQEVLVEAGEPTDPSASRPEWQHRPYWQQRSDLAYLLGSSADTIRALQELGEHYTLNANQRDTLMQAAYEQKDIGLVARLAERRWRESKDIRGVIQGFQLAQGMRRPDVARELLALAEEAPEKFENSADYWAAMGEQNLTENSPKKALDAYRRGRRIAPDRLDLVAGEIYALAAGGQEEALKAKLEKWQSRGDESLSLAVALADGYQALGRLDRSLGWHRRIESQYPPNPQRLLNFSYLLHQTGKDRESYAARRLAMTRWTPILAKQLDQPLEEADLRDQVVALTSTRTHLGGDQAASWHDALITQMDPMDDSGARQGELALQALEVMGQQERYRYLWSYRQQAKLETAPNHEVSIALQRNDNVRLRQLLNDPNVPMGKETRFYINQHLKRYDTALKQANDLHDGGGDFRAEIVNLRQQMPNRMGAEVRYRELGDLDISEESLSLERSVSNWTGSLELAKRQFDADSLESVQDASGLEDEWFGEVTLLRRGQRAQTELAIGAIESDGDTHLTAGIKQSLDFTSRLKGSLFADMGEPSEAGDLLRLLAVEDQVGASLNWTLTARDQLFLNARKLWYREREDRQRLGDGARYEALLSHLLIEGPTRSVELQIFASHDRQDADDKLPETIAARLSSDSTPGTLLSDDSTFLGGGISFSRGLPGGAFPNVASPRLQLTLGGGQRWPSNDFAGNVSFDIGSRLFGGDELSFGIDIDDGTGVDDTTRFGAQLNYQIFLGR</sequence>
<dbReference type="InterPro" id="IPR011990">
    <property type="entry name" value="TPR-like_helical_dom_sf"/>
</dbReference>
<accession>A0A5B8SQA2</accession>
<evidence type="ECO:0000313" key="5">
    <source>
        <dbReference type="Proteomes" id="UP000321272"/>
    </source>
</evidence>
<keyword evidence="5" id="KW-1185">Reference proteome</keyword>
<feature type="domain" description="PelB C-terminal" evidence="3">
    <location>
        <begin position="950"/>
        <end position="1263"/>
    </location>
</feature>
<evidence type="ECO:0000256" key="1">
    <source>
        <dbReference type="SAM" id="MobiDB-lite"/>
    </source>
</evidence>
<keyword evidence="2" id="KW-0472">Membrane</keyword>
<dbReference type="EMBL" id="CP042382">
    <property type="protein sequence ID" value="QEA39299.1"/>
    <property type="molecule type" value="Genomic_DNA"/>
</dbReference>
<reference evidence="4 5" key="1">
    <citation type="submission" date="2019-06" db="EMBL/GenBank/DDBJ databases">
        <title>Genome analyses of bacteria isolated from kimchi.</title>
        <authorList>
            <person name="Lee S."/>
            <person name="Ahn S."/>
            <person name="Roh S."/>
        </authorList>
    </citation>
    <scope>NUCLEOTIDE SEQUENCE [LARGE SCALE GENOMIC DNA]</scope>
    <source>
        <strain evidence="4 5">CBA4606</strain>
    </source>
</reference>
<dbReference type="Pfam" id="PF24604">
    <property type="entry name" value="B-barrel_PelB_C"/>
    <property type="match status" value="1"/>
</dbReference>
<protein>
    <submittedName>
        <fullName evidence="4">Tetratricopeptide repeat protein</fullName>
    </submittedName>
</protein>
<dbReference type="InterPro" id="IPR057306">
    <property type="entry name" value="B-barrel_PelB_C"/>
</dbReference>
<gene>
    <name evidence="4" type="ORF">FGL86_09575</name>
</gene>
<feature type="transmembrane region" description="Helical" evidence="2">
    <location>
        <begin position="12"/>
        <end position="31"/>
    </location>
</feature>
<evidence type="ECO:0000313" key="4">
    <source>
        <dbReference type="EMBL" id="QEA39299.1"/>
    </source>
</evidence>
<name>A0A5B8SQA2_9GAMM</name>
<keyword evidence="2" id="KW-0812">Transmembrane</keyword>
<evidence type="ECO:0000259" key="3">
    <source>
        <dbReference type="Pfam" id="PF24604"/>
    </source>
</evidence>
<feature type="region of interest" description="Disordered" evidence="1">
    <location>
        <begin position="254"/>
        <end position="283"/>
    </location>
</feature>
<dbReference type="Proteomes" id="UP000321272">
    <property type="component" value="Chromosome"/>
</dbReference>
<evidence type="ECO:0000256" key="2">
    <source>
        <dbReference type="SAM" id="Phobius"/>
    </source>
</evidence>
<dbReference type="KEGG" id="paur:FGL86_09575"/>
<organism evidence="4 5">
    <name type="scientific">Pistricoccus aurantiacus</name>
    <dbReference type="NCBI Taxonomy" id="1883414"/>
    <lineage>
        <taxon>Bacteria</taxon>
        <taxon>Pseudomonadati</taxon>
        <taxon>Pseudomonadota</taxon>
        <taxon>Gammaproteobacteria</taxon>
        <taxon>Oceanospirillales</taxon>
        <taxon>Halomonadaceae</taxon>
        <taxon>Pistricoccus</taxon>
    </lineage>
</organism>
<dbReference type="Gene3D" id="1.25.40.10">
    <property type="entry name" value="Tetratricopeptide repeat domain"/>
    <property type="match status" value="3"/>
</dbReference>
<dbReference type="OrthoDB" id="8565469at2"/>
<dbReference type="Pfam" id="PF13429">
    <property type="entry name" value="TPR_15"/>
    <property type="match status" value="1"/>
</dbReference>
<proteinExistence type="predicted"/>
<dbReference type="AlphaFoldDB" id="A0A5B8SQA2"/>